<reference evidence="1 2" key="2">
    <citation type="submission" date="2023-12" db="EMBL/GenBank/DDBJ databases">
        <authorList>
            <consortium name="Cladostephus spongiosus"/>
            <person name="Lorente B."/>
            <person name="Cabral C."/>
            <person name="Frias J."/>
            <person name="Faria J."/>
            <person name="Toubarro D."/>
        </authorList>
    </citation>
    <scope>NUCLEOTIDE SEQUENCE [LARGE SCALE GENOMIC DNA]</scope>
    <source>
        <strain evidence="1 2">ZMCS4</strain>
    </source>
</reference>
<evidence type="ECO:0000313" key="1">
    <source>
        <dbReference type="EMBL" id="MEE1674928.1"/>
    </source>
</evidence>
<reference evidence="2" key="1">
    <citation type="submission" date="2023-07" db="EMBL/GenBank/DDBJ databases">
        <title>Draft genome sequence of Agarivorans aestuarii strain ZMCS4, a CAZymes producing bacteria isolated from the marine brown algae Clodostephus spongiosus.</title>
        <authorList>
            <person name="Lorente B."/>
            <person name="Cabral C."/>
            <person name="Frias J."/>
            <person name="Faria J."/>
            <person name="Toubarro D."/>
        </authorList>
    </citation>
    <scope>NUCLEOTIDE SEQUENCE [LARGE SCALE GENOMIC DNA]</scope>
    <source>
        <strain evidence="2">ZMCS4</strain>
    </source>
</reference>
<sequence length="46" mass="5299">MAVKTYLVSGFVNGLRRFKQYQDINEANVVNLAYMDGFSQITIRQV</sequence>
<name>A0ABU7G699_9ALTE</name>
<evidence type="ECO:0000313" key="2">
    <source>
        <dbReference type="Proteomes" id="UP001310248"/>
    </source>
</evidence>
<comment type="caution">
    <text evidence="1">The sequence shown here is derived from an EMBL/GenBank/DDBJ whole genome shotgun (WGS) entry which is preliminary data.</text>
</comment>
<organism evidence="1 2">
    <name type="scientific">Agarivorans aestuarii</name>
    <dbReference type="NCBI Taxonomy" id="1563703"/>
    <lineage>
        <taxon>Bacteria</taxon>
        <taxon>Pseudomonadati</taxon>
        <taxon>Pseudomonadota</taxon>
        <taxon>Gammaproteobacteria</taxon>
        <taxon>Alteromonadales</taxon>
        <taxon>Alteromonadaceae</taxon>
        <taxon>Agarivorans</taxon>
    </lineage>
</organism>
<gene>
    <name evidence="1" type="ORF">SNR37_000248</name>
</gene>
<dbReference type="RefSeq" id="WP_329775945.1">
    <property type="nucleotide sequence ID" value="NZ_JAYDYW010000010.1"/>
</dbReference>
<accession>A0ABU7G699</accession>
<protein>
    <submittedName>
        <fullName evidence="1">Uncharacterized protein</fullName>
    </submittedName>
</protein>
<dbReference type="EMBL" id="JAYDYW010000010">
    <property type="protein sequence ID" value="MEE1674928.1"/>
    <property type="molecule type" value="Genomic_DNA"/>
</dbReference>
<proteinExistence type="predicted"/>
<keyword evidence="2" id="KW-1185">Reference proteome</keyword>
<dbReference type="Proteomes" id="UP001310248">
    <property type="component" value="Unassembled WGS sequence"/>
</dbReference>